<proteinExistence type="predicted"/>
<keyword evidence="3" id="KW-1185">Reference proteome</keyword>
<organism evidence="2 3">
    <name type="scientific">Brevibacterium antiquum</name>
    <dbReference type="NCBI Taxonomy" id="234835"/>
    <lineage>
        <taxon>Bacteria</taxon>
        <taxon>Bacillati</taxon>
        <taxon>Actinomycetota</taxon>
        <taxon>Actinomycetes</taxon>
        <taxon>Micrococcales</taxon>
        <taxon>Brevibacteriaceae</taxon>
        <taxon>Brevibacterium</taxon>
    </lineage>
</organism>
<dbReference type="Proteomes" id="UP000234342">
    <property type="component" value="Unassembled WGS sequence"/>
</dbReference>
<dbReference type="RefSeq" id="WP_009882009.1">
    <property type="nucleotide sequence ID" value="NZ_FXZE01000002.1"/>
</dbReference>
<dbReference type="EMBL" id="FXZE01000002">
    <property type="protein sequence ID" value="SMX69562.1"/>
    <property type="molecule type" value="Genomic_DNA"/>
</dbReference>
<gene>
    <name evidence="2" type="ORF">BANT10_00511</name>
</gene>
<feature type="compositionally biased region" description="Low complexity" evidence="1">
    <location>
        <begin position="239"/>
        <end position="260"/>
    </location>
</feature>
<accession>A0A2H1I367</accession>
<sequence>MPTYSDPARDAAETAEATRGLAHAIHAISRPETMPGIVGDLLATTRRLRETLEVLAQTHVYYIDRASTDAGDFKTGEAHAFAAADALDEAVTLIDDVEARLDRAGTHAHLIAWQPSPEPDPQWLNVVFLQGQDADEVIEIIDDEGEDAAIDHLQAFDAGAETTDAALTNGYVYTTPPIRALDHTASGEGYMMVYNRDLGHVGLYRTFTPDPDDALDTPAAPAVPDHSHVPGFPRPVIKPAPRQAPAGQSPAPPSSGATQSSRRDSSWFEHPGVAAVKDSRGLGR</sequence>
<protein>
    <submittedName>
        <fullName evidence="2">Uncharacterized protein</fullName>
    </submittedName>
</protein>
<reference evidence="3" key="1">
    <citation type="submission" date="2017-03" db="EMBL/GenBank/DDBJ databases">
        <authorList>
            <person name="Monnet C."/>
        </authorList>
    </citation>
    <scope>NUCLEOTIDE SEQUENCE [LARGE SCALE GENOMIC DNA]</scope>
    <source>
        <strain evidence="3">P10</strain>
    </source>
</reference>
<name>A0A2H1I367_9MICO</name>
<evidence type="ECO:0000256" key="1">
    <source>
        <dbReference type="SAM" id="MobiDB-lite"/>
    </source>
</evidence>
<evidence type="ECO:0000313" key="2">
    <source>
        <dbReference type="EMBL" id="SMX69562.1"/>
    </source>
</evidence>
<evidence type="ECO:0000313" key="3">
    <source>
        <dbReference type="Proteomes" id="UP000234342"/>
    </source>
</evidence>
<dbReference type="AlphaFoldDB" id="A0A2H1I367"/>
<feature type="region of interest" description="Disordered" evidence="1">
    <location>
        <begin position="212"/>
        <end position="284"/>
    </location>
</feature>
<dbReference type="GeneID" id="82878449"/>